<reference evidence="3 4" key="1">
    <citation type="submission" date="2025-05" db="UniProtKB">
        <authorList>
            <consortium name="RefSeq"/>
        </authorList>
    </citation>
    <scope>IDENTIFICATION</scope>
    <source>
        <tissue evidence="3 4">Leaf</tissue>
    </source>
</reference>
<dbReference type="PANTHER" id="PTHR33883:SF10">
    <property type="entry name" value="WPP DOMAIN-ASSOCIATED PROTEIN"/>
    <property type="match status" value="1"/>
</dbReference>
<gene>
    <name evidence="3 4 5" type="primary">LOC115728051</name>
</gene>
<dbReference type="RefSeq" id="XP_048132000.1">
    <property type="nucleotide sequence ID" value="XM_048276043.1"/>
</dbReference>
<protein>
    <submittedName>
        <fullName evidence="3 4">WPP domain-associated protein isoform X1</fullName>
    </submittedName>
</protein>
<evidence type="ECO:0000313" key="4">
    <source>
        <dbReference type="RefSeq" id="XP_048132000.1"/>
    </source>
</evidence>
<evidence type="ECO:0000313" key="5">
    <source>
        <dbReference type="RefSeq" id="XP_048132001.1"/>
    </source>
</evidence>
<dbReference type="PANTHER" id="PTHR33883">
    <property type="entry name" value="WPP DOMAIN-ASSOCIATED PROTEIN"/>
    <property type="match status" value="1"/>
</dbReference>
<dbReference type="RefSeq" id="XP_048131999.1">
    <property type="nucleotide sequence ID" value="XM_048276042.1"/>
</dbReference>
<keyword evidence="2" id="KW-1185">Reference proteome</keyword>
<evidence type="ECO:0000256" key="1">
    <source>
        <dbReference type="SAM" id="Coils"/>
    </source>
</evidence>
<dbReference type="AlphaFoldDB" id="A0A8B8MVU9"/>
<keyword evidence="1" id="KW-0175">Coiled coil</keyword>
<feature type="coiled-coil region" evidence="1">
    <location>
        <begin position="631"/>
        <end position="735"/>
    </location>
</feature>
<dbReference type="Proteomes" id="UP000827889">
    <property type="component" value="Chromosome 3"/>
</dbReference>
<evidence type="ECO:0000313" key="2">
    <source>
        <dbReference type="Proteomes" id="UP000827889"/>
    </source>
</evidence>
<organism evidence="2 5">
    <name type="scientific">Rhodamnia argentea</name>
    <dbReference type="NCBI Taxonomy" id="178133"/>
    <lineage>
        <taxon>Eukaryota</taxon>
        <taxon>Viridiplantae</taxon>
        <taxon>Streptophyta</taxon>
        <taxon>Embryophyta</taxon>
        <taxon>Tracheophyta</taxon>
        <taxon>Spermatophyta</taxon>
        <taxon>Magnoliopsida</taxon>
        <taxon>eudicotyledons</taxon>
        <taxon>Gunneridae</taxon>
        <taxon>Pentapetalae</taxon>
        <taxon>rosids</taxon>
        <taxon>malvids</taxon>
        <taxon>Myrtales</taxon>
        <taxon>Myrtaceae</taxon>
        <taxon>Myrtoideae</taxon>
        <taxon>Myrteae</taxon>
        <taxon>Australasian group</taxon>
        <taxon>Rhodamnia</taxon>
    </lineage>
</organism>
<dbReference type="KEGG" id="rarg:115728051"/>
<accession>A0A8B8MVU9</accession>
<evidence type="ECO:0000313" key="3">
    <source>
        <dbReference type="RefSeq" id="XP_048131999.1"/>
    </source>
</evidence>
<name>A0A8B8MVU9_9MYRT</name>
<dbReference type="InterPro" id="IPR037490">
    <property type="entry name" value="WAP"/>
</dbReference>
<dbReference type="RefSeq" id="XP_048132001.1">
    <property type="nucleotide sequence ID" value="XM_048276044.1"/>
</dbReference>
<feature type="coiled-coil region" evidence="1">
    <location>
        <begin position="140"/>
        <end position="167"/>
    </location>
</feature>
<proteinExistence type="predicted"/>
<sequence>MKEHCNLDSFRVTDNGAISCSDRPLNHLSNGRESENLDVELLSDLESYWQDINDRLTISRMVSDSVIKGMVSAVEQEAEEKIAEKRLEIAGLKETLRAYCTVEDRVKLSHIPLSLLNEGNTQQDSFSVISNPHEDHDKNLDFLRSFISEVKEQLAKLQKEVNNVKGGNCCRRINSGGELVGLGSILLEEVSERLIGVDSTFGGLQSTLDSFFSQLKDMVHIREMQQEWELTAEIEAIVITEYIRSLHSEFERKLWDLNSYSSSCENLSSLKKLKEITALREELVMLSNLLSSNDNGQLVSQVSLEDGEECLINKKSDNLIRKLSGNHLPSASPWEGSGKHDERIISMPENLDPAQLKHMPRDELISYFKSEMTKMKRYYESKVQEKTEEVFTLKREYLKERGSSSTVRKDKEFEGLKRKIPEVVLKLDDILMETNSVPQSNGDAGSLGTLRERLEDLLAENHRLRGILSDKKKEVKCLLSQLSDDAKQISSHSSAEAKLLEVIRNLTCKQEDAQVEASISEEVYKCTIKEMMAHMQHISGNLYNQKSIREDVHEIAHVADCSCQSEFENLNMDSVMLQGLDNLIFAEVLKDAKEKLCHLNDSYINEMKLRVSLELEAMERERSLASKISENEKLKQEMTQLAVLVEEKEKLAQGTASELSIQMKHCEIISQELDQLRAESSRQQTLIAEMNEKSELMKGNLAQGLEQIKTYETEFNNLNEKLSLAVKDLSKANEERGLFLAVIQEKENGLQLLRVKERENLKQLESTTGTIHELLKKVADLEQCISEDIQRKNMRLGTVESQLSSLKQKAVALGRMGSIYKQRLERRCSDLQKAEAEVDLLGDQADTLLNLLEKVYIGLDHYSPILQHYPGIMEVLKLVKRELTGESLKLI</sequence>
<dbReference type="GeneID" id="115728051"/>